<accession>A0A505C177</accession>
<keyword evidence="1" id="KW-1133">Transmembrane helix</keyword>
<gene>
    <name evidence="3" type="ORF">FJR63_24050</name>
    <name evidence="2" type="ORF">NL99_20875</name>
</gene>
<organism evidence="3 4">
    <name type="scientific">Salmonella enterica</name>
    <name type="common">Salmonella choleraesuis</name>
    <dbReference type="NCBI Taxonomy" id="28901"/>
    <lineage>
        <taxon>Bacteria</taxon>
        <taxon>Pseudomonadati</taxon>
        <taxon>Pseudomonadota</taxon>
        <taxon>Gammaproteobacteria</taxon>
        <taxon>Enterobacterales</taxon>
        <taxon>Enterobacteriaceae</taxon>
        <taxon>Salmonella</taxon>
    </lineage>
</organism>
<name>A0A505C177_SALER</name>
<keyword evidence="1" id="KW-0812">Transmembrane</keyword>
<evidence type="ECO:0000313" key="3">
    <source>
        <dbReference type="EMBL" id="TPQ03680.1"/>
    </source>
</evidence>
<dbReference type="Proteomes" id="UP000320106">
    <property type="component" value="Unassembled WGS sequence"/>
</dbReference>
<dbReference type="EMBL" id="VFRH01000058">
    <property type="protein sequence ID" value="TPQ03680.1"/>
    <property type="molecule type" value="Genomic_DNA"/>
</dbReference>
<reference evidence="3 4" key="2">
    <citation type="submission" date="2019-06" db="EMBL/GenBank/DDBJ databases">
        <title>Comparative genome anaysis of Salmonella and Staphylococcus aureus isolated from China.</title>
        <authorList>
            <person name="Li L."/>
        </authorList>
    </citation>
    <scope>NUCLEOTIDE SEQUENCE [LARGE SCALE GENOMIC DNA]</scope>
    <source>
        <strain evidence="3 4">GSJ/2016-Sal.-012</strain>
    </source>
</reference>
<keyword evidence="1" id="KW-0472">Membrane</keyword>
<reference evidence="2" key="1">
    <citation type="submission" date="2018-08" db="EMBL/GenBank/DDBJ databases">
        <authorList>
            <consortium name="GenomeTrakr network: Whole genome sequencing for foodborne pathogen traceback"/>
        </authorList>
    </citation>
    <scope>NUCLEOTIDE SEQUENCE [LARGE SCALE GENOMIC DNA]</scope>
    <source>
        <strain evidence="2">FLUFL-367</strain>
    </source>
</reference>
<dbReference type="Proteomes" id="UP000839834">
    <property type="component" value="Unassembled WGS sequence"/>
</dbReference>
<protein>
    <submittedName>
        <fullName evidence="3">Uncharacterized protein</fullName>
    </submittedName>
</protein>
<dbReference type="AlphaFoldDB" id="A0A505C177"/>
<proteinExistence type="predicted"/>
<evidence type="ECO:0000313" key="2">
    <source>
        <dbReference type="EMBL" id="EAA8667377.1"/>
    </source>
</evidence>
<evidence type="ECO:0000256" key="1">
    <source>
        <dbReference type="SAM" id="Phobius"/>
    </source>
</evidence>
<feature type="transmembrane region" description="Helical" evidence="1">
    <location>
        <begin position="25"/>
        <end position="46"/>
    </location>
</feature>
<comment type="caution">
    <text evidence="3">The sequence shown here is derived from an EMBL/GenBank/DDBJ whole genome shotgun (WGS) entry which is preliminary data.</text>
</comment>
<sequence>MLITFICFIVGLAGAVLISGGAWLISPAAGLITGGLICLVWSFLLARSVSVGIQKSGGE</sequence>
<dbReference type="EMBL" id="AAACVH010000042">
    <property type="protein sequence ID" value="EAA8667377.1"/>
    <property type="molecule type" value="Genomic_DNA"/>
</dbReference>
<evidence type="ECO:0000313" key="4">
    <source>
        <dbReference type="Proteomes" id="UP000320106"/>
    </source>
</evidence>
<dbReference type="RefSeq" id="WP_024145686.1">
    <property type="nucleotide sequence ID" value="NZ_MLTE01000025.1"/>
</dbReference>